<reference evidence="1" key="2">
    <citation type="journal article" date="2023" name="Proc. Natl. Acad. Sci. U.S.A.">
        <title>A global phylogenomic analysis of the shiitake genus Lentinula.</title>
        <authorList>
            <person name="Sierra-Patev S."/>
            <person name="Min B."/>
            <person name="Naranjo-Ortiz M."/>
            <person name="Looney B."/>
            <person name="Konkel Z."/>
            <person name="Slot J.C."/>
            <person name="Sakamoto Y."/>
            <person name="Steenwyk J.L."/>
            <person name="Rokas A."/>
            <person name="Carro J."/>
            <person name="Camarero S."/>
            <person name="Ferreira P."/>
            <person name="Molpeceres G."/>
            <person name="Ruiz-Duenas F.J."/>
            <person name="Serrano A."/>
            <person name="Henrissat B."/>
            <person name="Drula E."/>
            <person name="Hughes K.W."/>
            <person name="Mata J.L."/>
            <person name="Ishikawa N.K."/>
            <person name="Vargas-Isla R."/>
            <person name="Ushijima S."/>
            <person name="Smith C.A."/>
            <person name="Donoghue J."/>
            <person name="Ahrendt S."/>
            <person name="Andreopoulos W."/>
            <person name="He G."/>
            <person name="LaButti K."/>
            <person name="Lipzen A."/>
            <person name="Ng V."/>
            <person name="Riley R."/>
            <person name="Sandor L."/>
            <person name="Barry K."/>
            <person name="Martinez A.T."/>
            <person name="Xiao Y."/>
            <person name="Gibbons J.G."/>
            <person name="Terashima K."/>
            <person name="Grigoriev I.V."/>
            <person name="Hibbett D."/>
        </authorList>
    </citation>
    <scope>NUCLEOTIDE SEQUENCE</scope>
    <source>
        <strain evidence="1">Sp2 HRB7682 ss15</strain>
    </source>
</reference>
<reference evidence="1" key="1">
    <citation type="submission" date="2022-08" db="EMBL/GenBank/DDBJ databases">
        <authorList>
            <consortium name="DOE Joint Genome Institute"/>
            <person name="Min B."/>
            <person name="Riley R."/>
            <person name="Sierra-Patev S."/>
            <person name="Naranjo-Ortiz M."/>
            <person name="Looney B."/>
            <person name="Konkel Z."/>
            <person name="Slot J.C."/>
            <person name="Sakamoto Y."/>
            <person name="Steenwyk J.L."/>
            <person name="Rokas A."/>
            <person name="Carro J."/>
            <person name="Camarero S."/>
            <person name="Ferreira P."/>
            <person name="Molpeceres G."/>
            <person name="Ruiz-Duenas F.J."/>
            <person name="Serrano A."/>
            <person name="Henrissat B."/>
            <person name="Drula E."/>
            <person name="Hughes K.W."/>
            <person name="Mata J.L."/>
            <person name="Ishikawa N.K."/>
            <person name="Vargas-Isla R."/>
            <person name="Ushijima S."/>
            <person name="Smith C.A."/>
            <person name="Ahrendt S."/>
            <person name="Andreopoulos W."/>
            <person name="He G."/>
            <person name="Labutti K."/>
            <person name="Lipzen A."/>
            <person name="Ng V."/>
            <person name="Sandor L."/>
            <person name="Barry K."/>
            <person name="Martinez A.T."/>
            <person name="Xiao Y."/>
            <person name="Gibbons J.G."/>
            <person name="Terashima K."/>
            <person name="Hibbett D.S."/>
            <person name="Grigoriev I.V."/>
        </authorList>
    </citation>
    <scope>NUCLEOTIDE SEQUENCE</scope>
    <source>
        <strain evidence="1">Sp2 HRB7682 ss15</strain>
    </source>
</reference>
<sequence>MSVVRPASNADPLNTPIRDRSQDARVVTVWESCSICGAETKKNELSEGAYLFSFAKYLELLIYSPLLCKLFATVMRALKAPPPPPEHEAQTTPTWKQPALPSAIFIVIPSGAEPNQKKPRVDHGLGTHLK</sequence>
<protein>
    <submittedName>
        <fullName evidence="1">Uncharacterized protein</fullName>
    </submittedName>
</protein>
<evidence type="ECO:0000313" key="2">
    <source>
        <dbReference type="Proteomes" id="UP001150238"/>
    </source>
</evidence>
<gene>
    <name evidence="1" type="ORF">C8J55DRAFT_566318</name>
</gene>
<name>A0A9W8ZS51_9AGAR</name>
<dbReference type="EMBL" id="JANVFS010000051">
    <property type="protein sequence ID" value="KAJ4465388.1"/>
    <property type="molecule type" value="Genomic_DNA"/>
</dbReference>
<accession>A0A9W8ZS51</accession>
<comment type="caution">
    <text evidence="1">The sequence shown here is derived from an EMBL/GenBank/DDBJ whole genome shotgun (WGS) entry which is preliminary data.</text>
</comment>
<evidence type="ECO:0000313" key="1">
    <source>
        <dbReference type="EMBL" id="KAJ4465388.1"/>
    </source>
</evidence>
<dbReference type="AlphaFoldDB" id="A0A9W8ZS51"/>
<dbReference type="Proteomes" id="UP001150238">
    <property type="component" value="Unassembled WGS sequence"/>
</dbReference>
<organism evidence="1 2">
    <name type="scientific">Lentinula lateritia</name>
    <dbReference type="NCBI Taxonomy" id="40482"/>
    <lineage>
        <taxon>Eukaryota</taxon>
        <taxon>Fungi</taxon>
        <taxon>Dikarya</taxon>
        <taxon>Basidiomycota</taxon>
        <taxon>Agaricomycotina</taxon>
        <taxon>Agaricomycetes</taxon>
        <taxon>Agaricomycetidae</taxon>
        <taxon>Agaricales</taxon>
        <taxon>Marasmiineae</taxon>
        <taxon>Omphalotaceae</taxon>
        <taxon>Lentinula</taxon>
    </lineage>
</organism>
<proteinExistence type="predicted"/>